<organism evidence="1 2">
    <name type="scientific">Eretmocerus hayati</name>
    <dbReference type="NCBI Taxonomy" id="131215"/>
    <lineage>
        <taxon>Eukaryota</taxon>
        <taxon>Metazoa</taxon>
        <taxon>Ecdysozoa</taxon>
        <taxon>Arthropoda</taxon>
        <taxon>Hexapoda</taxon>
        <taxon>Insecta</taxon>
        <taxon>Pterygota</taxon>
        <taxon>Neoptera</taxon>
        <taxon>Endopterygota</taxon>
        <taxon>Hymenoptera</taxon>
        <taxon>Apocrita</taxon>
        <taxon>Proctotrupomorpha</taxon>
        <taxon>Chalcidoidea</taxon>
        <taxon>Aphelinidae</taxon>
        <taxon>Aphelininae</taxon>
        <taxon>Eretmocerus</taxon>
    </lineage>
</organism>
<dbReference type="Proteomes" id="UP001239111">
    <property type="component" value="Chromosome 3"/>
</dbReference>
<accession>A0ACC2NE37</accession>
<evidence type="ECO:0000313" key="1">
    <source>
        <dbReference type="EMBL" id="KAJ8669422.1"/>
    </source>
</evidence>
<dbReference type="EMBL" id="CM056743">
    <property type="protein sequence ID" value="KAJ8669422.1"/>
    <property type="molecule type" value="Genomic_DNA"/>
</dbReference>
<sequence>MRRCGERSTCAVNARSWRASELTQFRLSRSAVHIVPIMSNTLLEKYPWRMGAEIAMIRAWMLNVTAETWSDAEESRSVCSKMAREILKKRPHLIDLTVCRKMRNFIGEDVAGFINTPIQLQSPTHALASWMEYCYRETEEPKNLDRKPSEARSEHCTKLLWDNRLTPAEIKMFSFIFRSKATGAVVSSLLLDPPSIAIAEEHLEDMKVYLREAITYAADEYYRGDRTQFQAVLMAKNKHIKERKDYDEQFQMLKDQMEELKNTTSKAEYSRRVEELGLVAHPLLAFYDLTLNCEHCNVEV</sequence>
<keyword evidence="2" id="KW-1185">Reference proteome</keyword>
<gene>
    <name evidence="1" type="ORF">QAD02_000681</name>
</gene>
<name>A0ACC2NE37_9HYME</name>
<reference evidence="1" key="1">
    <citation type="submission" date="2023-04" db="EMBL/GenBank/DDBJ databases">
        <title>A chromosome-level genome assembly of the parasitoid wasp Eretmocerus hayati.</title>
        <authorList>
            <person name="Zhong Y."/>
            <person name="Liu S."/>
            <person name="Liu Y."/>
        </authorList>
    </citation>
    <scope>NUCLEOTIDE SEQUENCE</scope>
    <source>
        <strain evidence="1">ZJU_SS_LIU_2023</strain>
    </source>
</reference>
<comment type="caution">
    <text evidence="1">The sequence shown here is derived from an EMBL/GenBank/DDBJ whole genome shotgun (WGS) entry which is preliminary data.</text>
</comment>
<protein>
    <submittedName>
        <fullName evidence="1">Uncharacterized protein</fullName>
    </submittedName>
</protein>
<evidence type="ECO:0000313" key="2">
    <source>
        <dbReference type="Proteomes" id="UP001239111"/>
    </source>
</evidence>
<proteinExistence type="predicted"/>